<evidence type="ECO:0000313" key="3">
    <source>
        <dbReference type="Proteomes" id="UP000246018"/>
    </source>
</evidence>
<reference evidence="2 3" key="1">
    <citation type="submission" date="2018-04" db="EMBL/GenBank/DDBJ databases">
        <title>Genome of Nocardioides gansuensis WSJ-1.</title>
        <authorList>
            <person name="Wu S."/>
            <person name="Wang G."/>
        </authorList>
    </citation>
    <scope>NUCLEOTIDE SEQUENCE [LARGE SCALE GENOMIC DNA]</scope>
    <source>
        <strain evidence="2 3">WSJ-1</strain>
    </source>
</reference>
<organism evidence="2 3">
    <name type="scientific">Nocardioides gansuensis</name>
    <dbReference type="NCBI Taxonomy" id="2138300"/>
    <lineage>
        <taxon>Bacteria</taxon>
        <taxon>Bacillati</taxon>
        <taxon>Actinomycetota</taxon>
        <taxon>Actinomycetes</taxon>
        <taxon>Propionibacteriales</taxon>
        <taxon>Nocardioidaceae</taxon>
        <taxon>Nocardioides</taxon>
    </lineage>
</organism>
<dbReference type="Gene3D" id="3.30.1540.10">
    <property type="entry name" value="formyl-coa transferase, domain 3"/>
    <property type="match status" value="1"/>
</dbReference>
<comment type="caution">
    <text evidence="2">The sequence shown here is derived from an EMBL/GenBank/DDBJ whole genome shotgun (WGS) entry which is preliminary data.</text>
</comment>
<dbReference type="GO" id="GO:0008410">
    <property type="term" value="F:CoA-transferase activity"/>
    <property type="evidence" value="ECO:0007669"/>
    <property type="project" value="TreeGrafter"/>
</dbReference>
<keyword evidence="3" id="KW-1185">Reference proteome</keyword>
<evidence type="ECO:0000256" key="1">
    <source>
        <dbReference type="ARBA" id="ARBA00022679"/>
    </source>
</evidence>
<sequence>MEFQETYAGLRVLDLSENIAGPLACLIFADMGADVVKIERPGLGDSTRSLPPFWGPEATVFQTVNRNKRSAAIDLKSDHGRAAVLRLVATADVVVESFRPGVADRLGLGFEHMQAVKPDLVHVSVNAFGTGPLGHDRPGYDALVQAFTGIMAMTGEPGGSPVRAAPSIIDISTGLWAALAVQAALVRRDATGESQRVESTLIDSGLFLQCHQVIGLLATGSFPGPLGSAAPSAAPYQAFESLDQPIMIATSTDRMFRNLCLALGLDDLVDDPRFRTMPDRIAHRDELASLIQRVLSTEKADHWLSVLQEAGIPAGPVNDLAQAVAHPLTRERRLIAPAEPGRVDSLQQVHLPMDLARTAPRRQAPAVGEHTTEVLQEAGLTDDDIELIVAPHEPVTRGTDQP</sequence>
<dbReference type="Gene3D" id="3.40.50.10540">
    <property type="entry name" value="Crotonobetainyl-coa:carnitine coa-transferase, domain 1"/>
    <property type="match status" value="1"/>
</dbReference>
<dbReference type="InterPro" id="IPR003673">
    <property type="entry name" value="CoA-Trfase_fam_III"/>
</dbReference>
<dbReference type="AlphaFoldDB" id="A0A2T8FD04"/>
<dbReference type="PANTHER" id="PTHR48207:SF3">
    <property type="entry name" value="SUCCINATE--HYDROXYMETHYLGLUTARATE COA-TRANSFERASE"/>
    <property type="match status" value="1"/>
</dbReference>
<evidence type="ECO:0000313" key="2">
    <source>
        <dbReference type="EMBL" id="PVG83591.1"/>
    </source>
</evidence>
<dbReference type="RefSeq" id="WP_116571064.1">
    <property type="nucleotide sequence ID" value="NZ_QDGZ01000002.1"/>
</dbReference>
<accession>A0A2T8FD04</accession>
<dbReference type="InterPro" id="IPR050483">
    <property type="entry name" value="CoA-transferase_III_domain"/>
</dbReference>
<dbReference type="OrthoDB" id="3561197at2"/>
<dbReference type="Proteomes" id="UP000246018">
    <property type="component" value="Unassembled WGS sequence"/>
</dbReference>
<dbReference type="EMBL" id="QDGZ01000002">
    <property type="protein sequence ID" value="PVG83591.1"/>
    <property type="molecule type" value="Genomic_DNA"/>
</dbReference>
<name>A0A2T8FD04_9ACTN</name>
<protein>
    <submittedName>
        <fullName evidence="2">CoA transferase</fullName>
    </submittedName>
</protein>
<dbReference type="InterPro" id="IPR023606">
    <property type="entry name" value="CoA-Trfase_III_dom_1_sf"/>
</dbReference>
<keyword evidence="1 2" id="KW-0808">Transferase</keyword>
<dbReference type="Pfam" id="PF02515">
    <property type="entry name" value="CoA_transf_3"/>
    <property type="match status" value="1"/>
</dbReference>
<dbReference type="PANTHER" id="PTHR48207">
    <property type="entry name" value="SUCCINATE--HYDROXYMETHYLGLUTARATE COA-TRANSFERASE"/>
    <property type="match status" value="1"/>
</dbReference>
<dbReference type="InterPro" id="IPR044855">
    <property type="entry name" value="CoA-Trfase_III_dom3_sf"/>
</dbReference>
<proteinExistence type="predicted"/>
<dbReference type="SUPFAM" id="SSF89796">
    <property type="entry name" value="CoA-transferase family III (CaiB/BaiF)"/>
    <property type="match status" value="1"/>
</dbReference>
<gene>
    <name evidence="2" type="ORF">DDE18_04470</name>
</gene>